<dbReference type="PROSITE" id="PS00928">
    <property type="entry name" value="TREHALASE_2"/>
    <property type="match status" value="1"/>
</dbReference>
<dbReference type="RefSeq" id="WP_101074225.1">
    <property type="nucleotide sequence ID" value="NZ_PISP01000006.1"/>
</dbReference>
<accession>A0A2N0VEF7</accession>
<dbReference type="Pfam" id="PF01204">
    <property type="entry name" value="Trehalase"/>
    <property type="match status" value="1"/>
</dbReference>
<keyword evidence="2" id="KW-0326">Glycosidase</keyword>
<evidence type="ECO:0000256" key="2">
    <source>
        <dbReference type="ARBA" id="ARBA00023295"/>
    </source>
</evidence>
<dbReference type="SUPFAM" id="SSF48208">
    <property type="entry name" value="Six-hairpin glycosidases"/>
    <property type="match status" value="1"/>
</dbReference>
<dbReference type="InterPro" id="IPR001661">
    <property type="entry name" value="Glyco_hydro_37"/>
</dbReference>
<dbReference type="PANTHER" id="PTHR23403:SF1">
    <property type="entry name" value="TREHALASE"/>
    <property type="match status" value="1"/>
</dbReference>
<dbReference type="AlphaFoldDB" id="A0A2N0VEF7"/>
<dbReference type="PANTHER" id="PTHR23403">
    <property type="entry name" value="TREHALASE"/>
    <property type="match status" value="1"/>
</dbReference>
<dbReference type="PRINTS" id="PR00744">
    <property type="entry name" value="GLHYDRLASE37"/>
</dbReference>
<dbReference type="Gene3D" id="1.50.10.10">
    <property type="match status" value="1"/>
</dbReference>
<dbReference type="EMBL" id="PISP01000006">
    <property type="protein sequence ID" value="PKD42540.1"/>
    <property type="molecule type" value="Genomic_DNA"/>
</dbReference>
<keyword evidence="1" id="KW-0378">Hydrolase</keyword>
<evidence type="ECO:0000313" key="4">
    <source>
        <dbReference type="Proteomes" id="UP000233398"/>
    </source>
</evidence>
<name>A0A2N0VEF7_9BACT</name>
<dbReference type="OrthoDB" id="106887at2"/>
<organism evidence="3 4">
    <name type="scientific">Rhodohalobacter barkolensis</name>
    <dbReference type="NCBI Taxonomy" id="2053187"/>
    <lineage>
        <taxon>Bacteria</taxon>
        <taxon>Pseudomonadati</taxon>
        <taxon>Balneolota</taxon>
        <taxon>Balneolia</taxon>
        <taxon>Balneolales</taxon>
        <taxon>Balneolaceae</taxon>
        <taxon>Rhodohalobacter</taxon>
    </lineage>
</organism>
<dbReference type="InterPro" id="IPR008928">
    <property type="entry name" value="6-hairpin_glycosidase_sf"/>
</dbReference>
<dbReference type="GO" id="GO:0005993">
    <property type="term" value="P:trehalose catabolic process"/>
    <property type="evidence" value="ECO:0007669"/>
    <property type="project" value="TreeGrafter"/>
</dbReference>
<keyword evidence="4" id="KW-1185">Reference proteome</keyword>
<proteinExistence type="predicted"/>
<reference evidence="3 4" key="1">
    <citation type="submission" date="2017-11" db="EMBL/GenBank/DDBJ databases">
        <title>Rhodohalobacter 15182 sp. nov., isolated from a salt lake.</title>
        <authorList>
            <person name="Han S."/>
        </authorList>
    </citation>
    <scope>NUCLEOTIDE SEQUENCE [LARGE SCALE GENOMIC DNA]</scope>
    <source>
        <strain evidence="3 4">15182</strain>
    </source>
</reference>
<sequence length="511" mass="59546">MDPQIKRIQLAGELFEAVQKKGIFSDCKQFVDMIPKDDPERILRLWEKLKDEPIFDLKTFILTYFEQPEEFHQVLDIKRKKVTKEHIQFLWSELFRKPDKAVSEFDSLIPLPHPYVVSGGSFREVYYWDSFFIAQGLRADGHEHMILNMVRNFNHLIKKFGYIPAGNRVYLTDRSQPPFYVPLADMAINLYGDDLIAEVLPVAEQEYDFWMDNSDVKGSRSVQLEFEKRQGPDDEIVVSNHNLNRYWSERIVPRQESWSRDLDAGKNLNGSNQSLFFRNIRAASESGWDFSSRWTENGNGMGSLVTTDILPVDLNTLLWVIERKISKWNSKVGNDEKSREFEKKAYQRKKSIFELMWSNADGFFFDYNFQKKEQTNSWSLAALYPLYFGMATKDQAAKVAVHLERKFLKKGGLVSSLKESGMQWDAPYGWAPMQWMAVVGLKNYGFESLSNEISRRWRELNDRVFQQTGKMVEKYNVLDLDQEDGGGDYPFQDGYGWTNGIYSALDEMAGD</sequence>
<dbReference type="Proteomes" id="UP000233398">
    <property type="component" value="Unassembled WGS sequence"/>
</dbReference>
<dbReference type="InterPro" id="IPR018232">
    <property type="entry name" value="Glyco_hydro_37_CS"/>
</dbReference>
<dbReference type="GO" id="GO:0004555">
    <property type="term" value="F:alpha,alpha-trehalase activity"/>
    <property type="evidence" value="ECO:0007669"/>
    <property type="project" value="InterPro"/>
</dbReference>
<evidence type="ECO:0000313" key="3">
    <source>
        <dbReference type="EMBL" id="PKD42540.1"/>
    </source>
</evidence>
<comment type="caution">
    <text evidence="3">The sequence shown here is derived from an EMBL/GenBank/DDBJ whole genome shotgun (WGS) entry which is preliminary data.</text>
</comment>
<protein>
    <submittedName>
        <fullName evidence="3">Trehalase</fullName>
    </submittedName>
</protein>
<dbReference type="InterPro" id="IPR012341">
    <property type="entry name" value="6hp_glycosidase-like_sf"/>
</dbReference>
<gene>
    <name evidence="3" type="ORF">CWD77_14095</name>
</gene>
<evidence type="ECO:0000256" key="1">
    <source>
        <dbReference type="ARBA" id="ARBA00022801"/>
    </source>
</evidence>